<keyword evidence="8" id="KW-0285">Flavoprotein</keyword>
<evidence type="ECO:0000256" key="2">
    <source>
        <dbReference type="ARBA" id="ARBA00013087"/>
    </source>
</evidence>
<dbReference type="Gene3D" id="3.20.20.70">
    <property type="entry name" value="Aldolase class I"/>
    <property type="match status" value="1"/>
</dbReference>
<dbReference type="OrthoDB" id="1925334at2759"/>
<evidence type="ECO:0000256" key="5">
    <source>
        <dbReference type="ARBA" id="ARBA00029325"/>
    </source>
</evidence>
<dbReference type="AlphaFoldDB" id="A0A9Q0MYD5"/>
<feature type="chain" id="PRO_5040344688" description="(S)-2-hydroxy-acid oxidase" evidence="9">
    <location>
        <begin position="16"/>
        <end position="373"/>
    </location>
</feature>
<evidence type="ECO:0000313" key="12">
    <source>
        <dbReference type="Proteomes" id="UP001151699"/>
    </source>
</evidence>
<feature type="binding site" evidence="8">
    <location>
        <position position="267"/>
    </location>
    <ligand>
        <name>glyoxylate</name>
        <dbReference type="ChEBI" id="CHEBI:36655"/>
    </ligand>
</feature>
<protein>
    <recommendedName>
        <fullName evidence="2">(S)-2-hydroxy-acid oxidase</fullName>
        <ecNumber evidence="2">1.1.3.15</ecNumber>
    </recommendedName>
</protein>
<feature type="binding site" evidence="8">
    <location>
        <position position="127"/>
    </location>
    <ligand>
        <name>FMN</name>
        <dbReference type="ChEBI" id="CHEBI:58210"/>
    </ligand>
</feature>
<evidence type="ECO:0000256" key="9">
    <source>
        <dbReference type="SAM" id="SignalP"/>
    </source>
</evidence>
<evidence type="ECO:0000256" key="8">
    <source>
        <dbReference type="PIRSR" id="PIRSR000138-2"/>
    </source>
</evidence>
<dbReference type="Pfam" id="PF01070">
    <property type="entry name" value="FMN_dh"/>
    <property type="match status" value="1"/>
</dbReference>
<keyword evidence="8" id="KW-0288">FMN</keyword>
<gene>
    <name evidence="11" type="primary">HAO2</name>
    <name evidence="11" type="ORF">Bhyg_11645</name>
</gene>
<dbReference type="EC" id="1.1.3.15" evidence="2"/>
<evidence type="ECO:0000256" key="4">
    <source>
        <dbReference type="ARBA" id="ARBA00024042"/>
    </source>
</evidence>
<feature type="binding site" evidence="8">
    <location>
        <position position="186"/>
    </location>
    <ligand>
        <name>glyoxylate</name>
        <dbReference type="ChEBI" id="CHEBI:36655"/>
    </ligand>
</feature>
<feature type="binding site" evidence="8">
    <location>
        <position position="262"/>
    </location>
    <ligand>
        <name>FMN</name>
        <dbReference type="ChEBI" id="CHEBI:58210"/>
    </ligand>
</feature>
<feature type="binding site" evidence="8">
    <location>
        <position position="240"/>
    </location>
    <ligand>
        <name>FMN</name>
        <dbReference type="ChEBI" id="CHEBI:58210"/>
    </ligand>
</feature>
<dbReference type="Proteomes" id="UP001151699">
    <property type="component" value="Chromosome X"/>
</dbReference>
<dbReference type="GO" id="GO:0005777">
    <property type="term" value="C:peroxisome"/>
    <property type="evidence" value="ECO:0007669"/>
    <property type="project" value="UniProtKB-ARBA"/>
</dbReference>
<dbReference type="PANTHER" id="PTHR10578">
    <property type="entry name" value="S -2-HYDROXY-ACID OXIDASE-RELATED"/>
    <property type="match status" value="1"/>
</dbReference>
<feature type="binding site" evidence="8">
    <location>
        <begin position="98"/>
        <end position="100"/>
    </location>
    <ligand>
        <name>FMN</name>
        <dbReference type="ChEBI" id="CHEBI:58210"/>
    </ligand>
</feature>
<comment type="caution">
    <text evidence="11">The sequence shown here is derived from an EMBL/GenBank/DDBJ whole genome shotgun (WGS) entry which is preliminary data.</text>
</comment>
<evidence type="ECO:0000256" key="6">
    <source>
        <dbReference type="ARBA" id="ARBA00029327"/>
    </source>
</evidence>
<dbReference type="GO" id="GO:0003973">
    <property type="term" value="F:(S)-2-hydroxy-acid oxidase activity"/>
    <property type="evidence" value="ECO:0007669"/>
    <property type="project" value="UniProtKB-EC"/>
</dbReference>
<dbReference type="InterPro" id="IPR037396">
    <property type="entry name" value="FMN_HAD"/>
</dbReference>
<reference evidence="11" key="1">
    <citation type="submission" date="2022-07" db="EMBL/GenBank/DDBJ databases">
        <authorList>
            <person name="Trinca V."/>
            <person name="Uliana J.V.C."/>
            <person name="Torres T.T."/>
            <person name="Ward R.J."/>
            <person name="Monesi N."/>
        </authorList>
    </citation>
    <scope>NUCLEOTIDE SEQUENCE</scope>
    <source>
        <strain evidence="11">HSMRA1968</strain>
        <tissue evidence="11">Whole embryos</tissue>
    </source>
</reference>
<feature type="binding site" evidence="8">
    <location>
        <position position="45"/>
    </location>
    <ligand>
        <name>glyoxylate</name>
        <dbReference type="ChEBI" id="CHEBI:36655"/>
    </ligand>
</feature>
<dbReference type="FunFam" id="3.20.20.70:FF:000056">
    <property type="entry name" value="hydroxyacid oxidase 2"/>
    <property type="match status" value="1"/>
</dbReference>
<dbReference type="CDD" id="cd02809">
    <property type="entry name" value="alpha_hydroxyacid_oxid_FMN"/>
    <property type="match status" value="1"/>
</dbReference>
<comment type="similarity">
    <text evidence="4">Belongs to the FMN-dependent alpha-hydroxy acid dehydrogenase family.</text>
</comment>
<feature type="domain" description="FMN hydroxy acid dehydrogenase" evidence="10">
    <location>
        <begin position="19"/>
        <end position="371"/>
    </location>
</feature>
<dbReference type="InterPro" id="IPR012133">
    <property type="entry name" value="Alpha-hydoxy_acid_DH_FMN"/>
</dbReference>
<sequence length="373" mass="41725">MLYLKFLYAFTLANAFSVVLTCEPITIEEYENYAKERLPLASLEYLQRGADRDFTAKRNCAAFSKVKVIPRYLVDVSNRSTKVEVLGKHFDFPVGVAPTGLQKRWHPEGEIATIRATNAANTIAIVSIASSVLYEDIAKEAPDAEKWMQIFLFENNSITLEFVRKAEDLRFGAIVVTIDMSVTPLRYFNTRNKWKDQHVMVNLENYLDDDGNRQQFKYHYATWAQLQEIINSTKLPVIVKGVLTPHDAALAYANGAKGIIVSNHGGRQIDGAISSLEALSDIVANFPPRKGFEIYFDGGIRGGVDVFRALAIGAKFVFVGRPPMYGLFHSGQQGVENVLKILRSELETLLGQTGCNSVKEVGMSFVSFKFPFE</sequence>
<dbReference type="SUPFAM" id="SSF51395">
    <property type="entry name" value="FMN-linked oxidoreductases"/>
    <property type="match status" value="1"/>
</dbReference>
<organism evidence="11 12">
    <name type="scientific">Pseudolycoriella hygida</name>
    <dbReference type="NCBI Taxonomy" id="35572"/>
    <lineage>
        <taxon>Eukaryota</taxon>
        <taxon>Metazoa</taxon>
        <taxon>Ecdysozoa</taxon>
        <taxon>Arthropoda</taxon>
        <taxon>Hexapoda</taxon>
        <taxon>Insecta</taxon>
        <taxon>Pterygota</taxon>
        <taxon>Neoptera</taxon>
        <taxon>Endopterygota</taxon>
        <taxon>Diptera</taxon>
        <taxon>Nematocera</taxon>
        <taxon>Sciaroidea</taxon>
        <taxon>Sciaridae</taxon>
        <taxon>Pseudolycoriella</taxon>
    </lineage>
</organism>
<evidence type="ECO:0000313" key="11">
    <source>
        <dbReference type="EMBL" id="KAJ6638907.1"/>
    </source>
</evidence>
<evidence type="ECO:0000256" key="1">
    <source>
        <dbReference type="ARBA" id="ARBA00001917"/>
    </source>
</evidence>
<dbReference type="PANTHER" id="PTHR10578:SF149">
    <property type="entry name" value="2-HYDROXYACID OXIDASE 2"/>
    <property type="match status" value="1"/>
</dbReference>
<feature type="binding site" evidence="8">
    <location>
        <position position="177"/>
    </location>
    <ligand>
        <name>FMN</name>
        <dbReference type="ChEBI" id="CHEBI:58210"/>
    </ligand>
</feature>
<dbReference type="InterPro" id="IPR008259">
    <property type="entry name" value="FMN_hydac_DH_AS"/>
</dbReference>
<dbReference type="PROSITE" id="PS51349">
    <property type="entry name" value="FMN_HYDROXY_ACID_DH_2"/>
    <property type="match status" value="1"/>
</dbReference>
<feature type="active site" description="Proton acceptor" evidence="7">
    <location>
        <position position="264"/>
    </location>
</feature>
<dbReference type="InterPro" id="IPR000262">
    <property type="entry name" value="FMN-dep_DH"/>
</dbReference>
<evidence type="ECO:0000256" key="7">
    <source>
        <dbReference type="PIRSR" id="PIRSR000138-1"/>
    </source>
</evidence>
<feature type="signal peptide" evidence="9">
    <location>
        <begin position="1"/>
        <end position="15"/>
    </location>
</feature>
<dbReference type="GO" id="GO:0010181">
    <property type="term" value="F:FMN binding"/>
    <property type="evidence" value="ECO:0007669"/>
    <property type="project" value="InterPro"/>
</dbReference>
<dbReference type="InterPro" id="IPR013785">
    <property type="entry name" value="Aldolase_TIM"/>
</dbReference>
<dbReference type="PIRSF" id="PIRSF000138">
    <property type="entry name" value="Al-hdrx_acd_dh"/>
    <property type="match status" value="1"/>
</dbReference>
<name>A0A9Q0MYD5_9DIPT</name>
<keyword evidence="3" id="KW-0560">Oxidoreductase</keyword>
<keyword evidence="12" id="KW-1185">Reference proteome</keyword>
<evidence type="ECO:0000259" key="10">
    <source>
        <dbReference type="PROSITE" id="PS51349"/>
    </source>
</evidence>
<feature type="binding site" evidence="8">
    <location>
        <position position="264"/>
    </location>
    <ligand>
        <name>glyoxylate</name>
        <dbReference type="ChEBI" id="CHEBI:36655"/>
    </ligand>
</feature>
<comment type="catalytic activity">
    <reaction evidence="6">
        <text>2-hydroxyoctanoate + O2 = 2-oxooctanoate + H2O2</text>
        <dbReference type="Rhea" id="RHEA:67940"/>
        <dbReference type="ChEBI" id="CHEBI:15379"/>
        <dbReference type="ChEBI" id="CHEBI:16240"/>
        <dbReference type="ChEBI" id="CHEBI:133514"/>
        <dbReference type="ChEBI" id="CHEBI:176689"/>
    </reaction>
    <physiologicalReaction direction="left-to-right" evidence="6">
        <dbReference type="Rhea" id="RHEA:67941"/>
    </physiologicalReaction>
</comment>
<dbReference type="PROSITE" id="PS00557">
    <property type="entry name" value="FMN_HYDROXY_ACID_DH_1"/>
    <property type="match status" value="1"/>
</dbReference>
<feature type="binding site" evidence="8">
    <location>
        <begin position="297"/>
        <end position="301"/>
    </location>
    <ligand>
        <name>FMN</name>
        <dbReference type="ChEBI" id="CHEBI:58210"/>
    </ligand>
</feature>
<comment type="cofactor">
    <cofactor evidence="1">
        <name>FMN</name>
        <dbReference type="ChEBI" id="CHEBI:58210"/>
    </cofactor>
</comment>
<proteinExistence type="inferred from homology"/>
<feature type="binding site" evidence="8">
    <location>
        <begin position="320"/>
        <end position="321"/>
    </location>
    <ligand>
        <name>FMN</name>
        <dbReference type="ChEBI" id="CHEBI:58210"/>
    </ligand>
</feature>
<evidence type="ECO:0000256" key="3">
    <source>
        <dbReference type="ARBA" id="ARBA00023002"/>
    </source>
</evidence>
<accession>A0A9Q0MYD5</accession>
<dbReference type="EMBL" id="WJQU01000003">
    <property type="protein sequence ID" value="KAJ6638907.1"/>
    <property type="molecule type" value="Genomic_DNA"/>
</dbReference>
<comment type="catalytic activity">
    <reaction evidence="5">
        <text>a (2S)-2-hydroxycarboxylate + O2 = a 2-oxocarboxylate + H2O2</text>
        <dbReference type="Rhea" id="RHEA:16789"/>
        <dbReference type="ChEBI" id="CHEBI:15379"/>
        <dbReference type="ChEBI" id="CHEBI:16240"/>
        <dbReference type="ChEBI" id="CHEBI:35179"/>
        <dbReference type="ChEBI" id="CHEBI:58123"/>
        <dbReference type="EC" id="1.1.3.15"/>
    </reaction>
    <physiologicalReaction direction="left-to-right" evidence="5">
        <dbReference type="Rhea" id="RHEA:16790"/>
    </physiologicalReaction>
</comment>
<keyword evidence="9" id="KW-0732">Signal</keyword>
<feature type="binding site" evidence="8">
    <location>
        <position position="149"/>
    </location>
    <ligand>
        <name>FMN</name>
        <dbReference type="ChEBI" id="CHEBI:58210"/>
    </ligand>
</feature>